<organism evidence="1 2">
    <name type="scientific">Compostibacillus humi</name>
    <dbReference type="NCBI Taxonomy" id="1245525"/>
    <lineage>
        <taxon>Bacteria</taxon>
        <taxon>Bacillati</taxon>
        <taxon>Bacillota</taxon>
        <taxon>Bacilli</taxon>
        <taxon>Bacillales</taxon>
        <taxon>Bacillaceae</taxon>
        <taxon>Compostibacillus</taxon>
    </lineage>
</organism>
<reference evidence="1" key="1">
    <citation type="journal article" date="2014" name="Int. J. Syst. Evol. Microbiol.">
        <title>Complete genome sequence of Corynebacterium casei LMG S-19264T (=DSM 44701T), isolated from a smear-ripened cheese.</title>
        <authorList>
            <consortium name="US DOE Joint Genome Institute (JGI-PGF)"/>
            <person name="Walter F."/>
            <person name="Albersmeier A."/>
            <person name="Kalinowski J."/>
            <person name="Ruckert C."/>
        </authorList>
    </citation>
    <scope>NUCLEOTIDE SEQUENCE</scope>
    <source>
        <strain evidence="1">CGMCC 1.12360</strain>
    </source>
</reference>
<evidence type="ECO:0000313" key="1">
    <source>
        <dbReference type="EMBL" id="GFZ86858.1"/>
    </source>
</evidence>
<dbReference type="RefSeq" id="WP_188393079.1">
    <property type="nucleotide sequence ID" value="NZ_BMEV01000070.1"/>
</dbReference>
<dbReference type="Proteomes" id="UP000602050">
    <property type="component" value="Unassembled WGS sequence"/>
</dbReference>
<dbReference type="AlphaFoldDB" id="A0A8J2TSK1"/>
<dbReference type="SUPFAM" id="SSF54427">
    <property type="entry name" value="NTF2-like"/>
    <property type="match status" value="1"/>
</dbReference>
<accession>A0A8J2TSK1</accession>
<proteinExistence type="predicted"/>
<sequence length="132" mass="15106">MSAYENKLKVYCEEDCGNAPKKELLKELAIAYAKGNIDFCLEWVKDEVEWDIVGKQQIRGMEEYKKALTQRTDGEIHELYIHNIITHGNTASLNGTIVLEDEQKIAFCNVYNFSGFGKKAKIKTITSYVIHL</sequence>
<comment type="caution">
    <text evidence="1">The sequence shown here is derived from an EMBL/GenBank/DDBJ whole genome shotgun (WGS) entry which is preliminary data.</text>
</comment>
<dbReference type="InterPro" id="IPR032710">
    <property type="entry name" value="NTF2-like_dom_sf"/>
</dbReference>
<protein>
    <recommendedName>
        <fullName evidence="3">Nuclear transport factor 2 family protein</fullName>
    </recommendedName>
</protein>
<reference evidence="1" key="2">
    <citation type="submission" date="2020-09" db="EMBL/GenBank/DDBJ databases">
        <authorList>
            <person name="Sun Q."/>
            <person name="Zhou Y."/>
        </authorList>
    </citation>
    <scope>NUCLEOTIDE SEQUENCE</scope>
    <source>
        <strain evidence="1">CGMCC 1.12360</strain>
    </source>
</reference>
<dbReference type="EMBL" id="BMEV01000070">
    <property type="protein sequence ID" value="GFZ86858.1"/>
    <property type="molecule type" value="Genomic_DNA"/>
</dbReference>
<keyword evidence="2" id="KW-1185">Reference proteome</keyword>
<dbReference type="Gene3D" id="3.10.450.50">
    <property type="match status" value="1"/>
</dbReference>
<evidence type="ECO:0000313" key="2">
    <source>
        <dbReference type="Proteomes" id="UP000602050"/>
    </source>
</evidence>
<evidence type="ECO:0008006" key="3">
    <source>
        <dbReference type="Google" id="ProtNLM"/>
    </source>
</evidence>
<gene>
    <name evidence="1" type="ORF">GCM10010978_28410</name>
</gene>
<name>A0A8J2TSK1_9BACI</name>